<name>A0ABY4E0M7_9NEIS</name>
<organism evidence="7 8">
    <name type="scientific">Vitreoscilla massiliensis</name>
    <dbReference type="NCBI Taxonomy" id="1689272"/>
    <lineage>
        <taxon>Bacteria</taxon>
        <taxon>Pseudomonadati</taxon>
        <taxon>Pseudomonadota</taxon>
        <taxon>Betaproteobacteria</taxon>
        <taxon>Neisseriales</taxon>
        <taxon>Neisseriaceae</taxon>
        <taxon>Vitreoscilla</taxon>
    </lineage>
</organism>
<gene>
    <name evidence="7" type="primary">rapZ</name>
    <name evidence="7" type="ORF">LVJ82_17895</name>
</gene>
<dbReference type="Pfam" id="PF22740">
    <property type="entry name" value="PapZ_C"/>
    <property type="match status" value="1"/>
</dbReference>
<dbReference type="Pfam" id="PF03668">
    <property type="entry name" value="RapZ-like_N"/>
    <property type="match status" value="1"/>
</dbReference>
<dbReference type="InterPro" id="IPR053930">
    <property type="entry name" value="RapZ-like_N"/>
</dbReference>
<evidence type="ECO:0000313" key="8">
    <source>
        <dbReference type="Proteomes" id="UP000832011"/>
    </source>
</evidence>
<feature type="domain" description="RapZ-like N-terminal" evidence="5">
    <location>
        <begin position="1"/>
        <end position="150"/>
    </location>
</feature>
<evidence type="ECO:0000259" key="6">
    <source>
        <dbReference type="Pfam" id="PF22740"/>
    </source>
</evidence>
<dbReference type="InterPro" id="IPR053931">
    <property type="entry name" value="RapZ_C"/>
</dbReference>
<feature type="binding site" evidence="4">
    <location>
        <begin position="58"/>
        <end position="61"/>
    </location>
    <ligand>
        <name>GTP</name>
        <dbReference type="ChEBI" id="CHEBI:37565"/>
    </ligand>
</feature>
<keyword evidence="8" id="KW-1185">Reference proteome</keyword>
<keyword evidence="2 4" id="KW-0067">ATP-binding</keyword>
<feature type="binding site" evidence="4">
    <location>
        <begin position="8"/>
        <end position="15"/>
    </location>
    <ligand>
        <name>ATP</name>
        <dbReference type="ChEBI" id="CHEBI:30616"/>
    </ligand>
</feature>
<dbReference type="SUPFAM" id="SSF52540">
    <property type="entry name" value="P-loop containing nucleoside triphosphate hydrolases"/>
    <property type="match status" value="1"/>
</dbReference>
<dbReference type="EMBL" id="CP091511">
    <property type="protein sequence ID" value="UOO89290.1"/>
    <property type="molecule type" value="Genomic_DNA"/>
</dbReference>
<dbReference type="PANTHER" id="PTHR30448:SF0">
    <property type="entry name" value="RNASE ADAPTER PROTEIN RAPZ"/>
    <property type="match status" value="1"/>
</dbReference>
<dbReference type="PANTHER" id="PTHR30448">
    <property type="entry name" value="RNASE ADAPTER PROTEIN RAPZ"/>
    <property type="match status" value="1"/>
</dbReference>
<proteinExistence type="inferred from homology"/>
<evidence type="ECO:0000256" key="2">
    <source>
        <dbReference type="ARBA" id="ARBA00022840"/>
    </source>
</evidence>
<dbReference type="NCBIfam" id="NF003828">
    <property type="entry name" value="PRK05416.1"/>
    <property type="match status" value="1"/>
</dbReference>
<dbReference type="HAMAP" id="MF_00636">
    <property type="entry name" value="RapZ_like"/>
    <property type="match status" value="1"/>
</dbReference>
<dbReference type="Proteomes" id="UP000832011">
    <property type="component" value="Chromosome"/>
</dbReference>
<dbReference type="RefSeq" id="WP_058356989.1">
    <property type="nucleotide sequence ID" value="NZ_CABKVG010000010.1"/>
</dbReference>
<reference evidence="7 8" key="1">
    <citation type="journal article" date="2022" name="Res Sq">
        <title>Evolution of multicellular longitudinally dividing oral cavity symbionts (Neisseriaceae).</title>
        <authorList>
            <person name="Nyongesa S."/>
            <person name="Weber P."/>
            <person name="Bernet E."/>
            <person name="Pullido F."/>
            <person name="Nieckarz M."/>
            <person name="Delaby M."/>
            <person name="Nieves C."/>
            <person name="Viehboeck T."/>
            <person name="Krause N."/>
            <person name="Rivera-Millot A."/>
            <person name="Nakamura A."/>
            <person name="Vischer N."/>
            <person name="VanNieuwenhze M."/>
            <person name="Brun Y."/>
            <person name="Cava F."/>
            <person name="Bulgheresi S."/>
            <person name="Veyrier F."/>
        </authorList>
    </citation>
    <scope>NUCLEOTIDE SEQUENCE [LARGE SCALE GENOMIC DNA]</scope>
    <source>
        <strain evidence="7 8">SN4</strain>
    </source>
</reference>
<feature type="domain" description="RapZ C-terminal" evidence="6">
    <location>
        <begin position="161"/>
        <end position="277"/>
    </location>
</feature>
<keyword evidence="3 4" id="KW-0342">GTP-binding</keyword>
<evidence type="ECO:0000256" key="1">
    <source>
        <dbReference type="ARBA" id="ARBA00022741"/>
    </source>
</evidence>
<dbReference type="InterPro" id="IPR005337">
    <property type="entry name" value="RapZ-like"/>
</dbReference>
<accession>A0ABY4E0M7</accession>
<dbReference type="InterPro" id="IPR027417">
    <property type="entry name" value="P-loop_NTPase"/>
</dbReference>
<keyword evidence="1 4" id="KW-0547">Nucleotide-binding</keyword>
<sequence>MRVILISGLSGSGKSVALKLMEDLGFFCVDNLPLELLPQLVTLYQAKPGITDLAVCLDMRTRISQQYFLPMLDAIQHSVGQFDVLFLEAQEHELLHRFSETRRRHPLTNDNCTLEEALTYEREWLMPLRERSHVIDTTLLTTPKLRQYITAWVGLPNRNLQIVFESFGFKHGMPSDADFMFDVRSLPNPHYEKDLRRLTGIDEPIQRYFSGYPQVQEMIDDIATFLHKWLPSIDMENRSYVTVAIGCTGGQHRSVYIVEALAQIFQDRDVLIRHRQL</sequence>
<dbReference type="PIRSF" id="PIRSF005052">
    <property type="entry name" value="P-loopkin"/>
    <property type="match status" value="1"/>
</dbReference>
<evidence type="ECO:0000313" key="7">
    <source>
        <dbReference type="EMBL" id="UOO89290.1"/>
    </source>
</evidence>
<evidence type="ECO:0000256" key="4">
    <source>
        <dbReference type="HAMAP-Rule" id="MF_00636"/>
    </source>
</evidence>
<evidence type="ECO:0000256" key="3">
    <source>
        <dbReference type="ARBA" id="ARBA00023134"/>
    </source>
</evidence>
<evidence type="ECO:0000259" key="5">
    <source>
        <dbReference type="Pfam" id="PF03668"/>
    </source>
</evidence>
<protein>
    <submittedName>
        <fullName evidence="7">RNase adapter RapZ</fullName>
    </submittedName>
</protein>